<organism evidence="1 2">
    <name type="scientific">Schizopora paradoxa</name>
    <dbReference type="NCBI Taxonomy" id="27342"/>
    <lineage>
        <taxon>Eukaryota</taxon>
        <taxon>Fungi</taxon>
        <taxon>Dikarya</taxon>
        <taxon>Basidiomycota</taxon>
        <taxon>Agaricomycotina</taxon>
        <taxon>Agaricomycetes</taxon>
        <taxon>Hymenochaetales</taxon>
        <taxon>Schizoporaceae</taxon>
        <taxon>Schizopora</taxon>
    </lineage>
</organism>
<dbReference type="AlphaFoldDB" id="A0A0H2RH78"/>
<keyword evidence="2" id="KW-1185">Reference proteome</keyword>
<dbReference type="OrthoDB" id="3256058at2759"/>
<reference evidence="1 2" key="1">
    <citation type="submission" date="2015-04" db="EMBL/GenBank/DDBJ databases">
        <title>Complete genome sequence of Schizopora paradoxa KUC8140, a cosmopolitan wood degrader in East Asia.</title>
        <authorList>
            <consortium name="DOE Joint Genome Institute"/>
            <person name="Min B."/>
            <person name="Park H."/>
            <person name="Jang Y."/>
            <person name="Kim J.-J."/>
            <person name="Kim K.H."/>
            <person name="Pangilinan J."/>
            <person name="Lipzen A."/>
            <person name="Riley R."/>
            <person name="Grigoriev I.V."/>
            <person name="Spatafora J.W."/>
            <person name="Choi I.-G."/>
        </authorList>
    </citation>
    <scope>NUCLEOTIDE SEQUENCE [LARGE SCALE GENOMIC DNA]</scope>
    <source>
        <strain evidence="1 2">KUC8140</strain>
    </source>
</reference>
<feature type="non-terminal residue" evidence="1">
    <location>
        <position position="104"/>
    </location>
</feature>
<dbReference type="EMBL" id="KQ086631">
    <property type="protein sequence ID" value="KLO04246.1"/>
    <property type="molecule type" value="Genomic_DNA"/>
</dbReference>
<dbReference type="InParanoid" id="A0A0H2RH78"/>
<proteinExistence type="predicted"/>
<sequence length="104" mass="11876">GQADDALLNLRLSLRYKDSITQEQKLVAYGNRNRTRASTVLDRVRNLVNHWADTYRRARSALLALGMSESDKEFPNLAPEDVFLKMVYAPKELGTGTYTGSWIW</sequence>
<evidence type="ECO:0000313" key="1">
    <source>
        <dbReference type="EMBL" id="KLO04246.1"/>
    </source>
</evidence>
<gene>
    <name evidence="1" type="ORF">SCHPADRAFT_807130</name>
</gene>
<evidence type="ECO:0000313" key="2">
    <source>
        <dbReference type="Proteomes" id="UP000053477"/>
    </source>
</evidence>
<protein>
    <submittedName>
        <fullName evidence="1">Uncharacterized protein</fullName>
    </submittedName>
</protein>
<dbReference type="Proteomes" id="UP000053477">
    <property type="component" value="Unassembled WGS sequence"/>
</dbReference>
<name>A0A0H2RH78_9AGAM</name>
<accession>A0A0H2RH78</accession>
<feature type="non-terminal residue" evidence="1">
    <location>
        <position position="1"/>
    </location>
</feature>